<accession>A0AAD8UB83</accession>
<dbReference type="EMBL" id="JAHMHS010000107">
    <property type="protein sequence ID" value="KAK1717455.1"/>
    <property type="molecule type" value="Genomic_DNA"/>
</dbReference>
<reference evidence="1" key="1">
    <citation type="submission" date="2021-12" db="EMBL/GenBank/DDBJ databases">
        <title>Comparative genomics, transcriptomics and evolutionary studies reveal genomic signatures of adaptation to plant cell wall in hemibiotrophic fungi.</title>
        <authorList>
            <consortium name="DOE Joint Genome Institute"/>
            <person name="Baroncelli R."/>
            <person name="Diaz J.F."/>
            <person name="Benocci T."/>
            <person name="Peng M."/>
            <person name="Battaglia E."/>
            <person name="Haridas S."/>
            <person name="Andreopoulos W."/>
            <person name="Labutti K."/>
            <person name="Pangilinan J."/>
            <person name="Floch G.L."/>
            <person name="Makela M.R."/>
            <person name="Henrissat B."/>
            <person name="Grigoriev I.V."/>
            <person name="Crouch J.A."/>
            <person name="De Vries R.P."/>
            <person name="Sukno S.A."/>
            <person name="Thon M.R."/>
        </authorList>
    </citation>
    <scope>NUCLEOTIDE SEQUENCE</scope>
    <source>
        <strain evidence="1">CBS 112980</strain>
    </source>
</reference>
<comment type="caution">
    <text evidence="1">The sequence shown here is derived from an EMBL/GenBank/DDBJ whole genome shotgun (WGS) entry which is preliminary data.</text>
</comment>
<dbReference type="AlphaFoldDB" id="A0AAD8UB83"/>
<gene>
    <name evidence="1" type="ORF">BDZ83DRAFT_655295</name>
</gene>
<sequence length="116" mass="12544">MTARVVFEESLQKETAPLGVKAVVFEVGAVETGVCTIRQADNKGFANFSTNPKYRGLADDFCAKFVSMVLVNCPSDTERLPGAVWNVVIGQCRAADRPFSVRGPAGAYSLAIMRQK</sequence>
<evidence type="ECO:0000313" key="2">
    <source>
        <dbReference type="Proteomes" id="UP001244207"/>
    </source>
</evidence>
<organism evidence="1 2">
    <name type="scientific">Glomerella acutata</name>
    <name type="common">Colletotrichum acutatum</name>
    <dbReference type="NCBI Taxonomy" id="27357"/>
    <lineage>
        <taxon>Eukaryota</taxon>
        <taxon>Fungi</taxon>
        <taxon>Dikarya</taxon>
        <taxon>Ascomycota</taxon>
        <taxon>Pezizomycotina</taxon>
        <taxon>Sordariomycetes</taxon>
        <taxon>Hypocreomycetidae</taxon>
        <taxon>Glomerellales</taxon>
        <taxon>Glomerellaceae</taxon>
        <taxon>Colletotrichum</taxon>
        <taxon>Colletotrichum acutatum species complex</taxon>
    </lineage>
</organism>
<evidence type="ECO:0000313" key="1">
    <source>
        <dbReference type="EMBL" id="KAK1717455.1"/>
    </source>
</evidence>
<protein>
    <submittedName>
        <fullName evidence="1">Uncharacterized protein</fullName>
    </submittedName>
</protein>
<dbReference type="GeneID" id="85394690"/>
<keyword evidence="2" id="KW-1185">Reference proteome</keyword>
<dbReference type="Proteomes" id="UP001244207">
    <property type="component" value="Unassembled WGS sequence"/>
</dbReference>
<proteinExistence type="predicted"/>
<dbReference type="RefSeq" id="XP_060360942.1">
    <property type="nucleotide sequence ID" value="XM_060510791.1"/>
</dbReference>
<name>A0AAD8UB83_GLOAC</name>